<accession>A0A2T9ZIC1</accession>
<proteinExistence type="predicted"/>
<evidence type="ECO:0000313" key="3">
    <source>
        <dbReference type="Proteomes" id="UP000245609"/>
    </source>
</evidence>
<gene>
    <name evidence="2" type="ORF">BB560_001170</name>
</gene>
<protein>
    <recommendedName>
        <fullName evidence="4">FIST domain-containing protein</fullName>
    </recommendedName>
</protein>
<evidence type="ECO:0000256" key="1">
    <source>
        <dbReference type="SAM" id="MobiDB-lite"/>
    </source>
</evidence>
<dbReference type="Proteomes" id="UP000245609">
    <property type="component" value="Unassembled WGS sequence"/>
</dbReference>
<comment type="caution">
    <text evidence="2">The sequence shown here is derived from an EMBL/GenBank/DDBJ whole genome shotgun (WGS) entry which is preliminary data.</text>
</comment>
<evidence type="ECO:0000313" key="2">
    <source>
        <dbReference type="EMBL" id="PVV04329.1"/>
    </source>
</evidence>
<organism evidence="2 3">
    <name type="scientific">Smittium megazygosporum</name>
    <dbReference type="NCBI Taxonomy" id="133381"/>
    <lineage>
        <taxon>Eukaryota</taxon>
        <taxon>Fungi</taxon>
        <taxon>Fungi incertae sedis</taxon>
        <taxon>Zoopagomycota</taxon>
        <taxon>Kickxellomycotina</taxon>
        <taxon>Harpellomycetes</taxon>
        <taxon>Harpellales</taxon>
        <taxon>Legeriomycetaceae</taxon>
        <taxon>Smittium</taxon>
    </lineage>
</organism>
<name>A0A2T9ZIC1_9FUNG</name>
<dbReference type="OrthoDB" id="10251508at2759"/>
<dbReference type="EMBL" id="MBFS01000137">
    <property type="protein sequence ID" value="PVV04329.1"/>
    <property type="molecule type" value="Genomic_DNA"/>
</dbReference>
<sequence>MFRLSPRTSSICAQTLRSPVPNTRNLWCATSSSNPVLSQAVAECSSQISKLVSSSSPRTIKSPSFSLKPTACFLVTSSYSPEELSSLPSYIISALCSGKDTFSKSNFSASENDHLQNPLSQNSQENNQASSLPINLIGVAVNQVSSSENLLVGKGLSLLYFNPLFESPSKCQLDHLIPVPFLFEPGPKRKEFSLQSVGRWYSSSSTMPYSKHIDSDPQSPSPFPNQADKQTSSFWDTFRSVSKARFDLPLPKSLEDIFLNKDVEIDFFLSVSDKDPQQVLELLDSKFPISKKNGSQTPFINGLEHTLYYQNSVLSKGTYGIAFLKDKTSESNNHFKTDFFVSYSNLKPVGTHTTISKARGNVILQVGNSSPINWFKSSIKSLDLENIYDTDKHGFYLALFENKLDQFPSAVIKINGADNSRDVLSVDSIHELPLNKKIQLMVYSENRFDVISQLPKSTENVYTPLIQFHSLKNEYQPQGQSKSQQNFSSSDQRAGRNLDTSENQSEQVFGGASEMGFFYGLQKDQGSACIPDTNSSTVSQPYLGNCSTICDIPNSKCTLSYTV</sequence>
<feature type="region of interest" description="Disordered" evidence="1">
    <location>
        <begin position="209"/>
        <end position="229"/>
    </location>
</feature>
<reference evidence="2 3" key="1">
    <citation type="journal article" date="2018" name="MBio">
        <title>Comparative Genomics Reveals the Core Gene Toolbox for the Fungus-Insect Symbiosis.</title>
        <authorList>
            <person name="Wang Y."/>
            <person name="Stata M."/>
            <person name="Wang W."/>
            <person name="Stajich J.E."/>
            <person name="White M.M."/>
            <person name="Moncalvo J.M."/>
        </authorList>
    </citation>
    <scope>NUCLEOTIDE SEQUENCE [LARGE SCALE GENOMIC DNA]</scope>
    <source>
        <strain evidence="2 3">SC-DP-2</strain>
    </source>
</reference>
<feature type="region of interest" description="Disordered" evidence="1">
    <location>
        <begin position="477"/>
        <end position="505"/>
    </location>
</feature>
<dbReference type="AlphaFoldDB" id="A0A2T9ZIC1"/>
<keyword evidence="3" id="KW-1185">Reference proteome</keyword>
<evidence type="ECO:0008006" key="4">
    <source>
        <dbReference type="Google" id="ProtNLM"/>
    </source>
</evidence>